<comment type="caution">
    <text evidence="2">The sequence shown here is derived from an EMBL/GenBank/DDBJ whole genome shotgun (WGS) entry which is preliminary data.</text>
</comment>
<evidence type="ECO:0000256" key="1">
    <source>
        <dbReference type="SAM" id="MobiDB-lite"/>
    </source>
</evidence>
<sequence length="86" mass="9258">MVGKKDSLAVEADSAEEEAESAVEEADSTAEEVDSAASLQIPPEEHWPLTLARLLQIPPEDAEELAGTWIGSRADAKELRGGEAWR</sequence>
<evidence type="ECO:0000313" key="4">
    <source>
        <dbReference type="Proteomes" id="UP000604825"/>
    </source>
</evidence>
<dbReference type="EMBL" id="CAJGYO010000005">
    <property type="protein sequence ID" value="CAD6230961.1"/>
    <property type="molecule type" value="Genomic_DNA"/>
</dbReference>
<proteinExistence type="predicted"/>
<feature type="compositionally biased region" description="Acidic residues" evidence="1">
    <location>
        <begin position="13"/>
        <end position="34"/>
    </location>
</feature>
<evidence type="ECO:0000313" key="3">
    <source>
        <dbReference type="EMBL" id="CAD6231017.1"/>
    </source>
</evidence>
<organism evidence="2 4">
    <name type="scientific">Miscanthus lutarioriparius</name>
    <dbReference type="NCBI Taxonomy" id="422564"/>
    <lineage>
        <taxon>Eukaryota</taxon>
        <taxon>Viridiplantae</taxon>
        <taxon>Streptophyta</taxon>
        <taxon>Embryophyta</taxon>
        <taxon>Tracheophyta</taxon>
        <taxon>Spermatophyta</taxon>
        <taxon>Magnoliopsida</taxon>
        <taxon>Liliopsida</taxon>
        <taxon>Poales</taxon>
        <taxon>Poaceae</taxon>
        <taxon>PACMAD clade</taxon>
        <taxon>Panicoideae</taxon>
        <taxon>Andropogonodae</taxon>
        <taxon>Andropogoneae</taxon>
        <taxon>Saccharinae</taxon>
        <taxon>Miscanthus</taxon>
    </lineage>
</organism>
<name>A0A811NWJ3_9POAL</name>
<reference evidence="2" key="1">
    <citation type="submission" date="2020-10" db="EMBL/GenBank/DDBJ databases">
        <authorList>
            <person name="Han B."/>
            <person name="Lu T."/>
            <person name="Zhao Q."/>
            <person name="Huang X."/>
            <person name="Zhao Y."/>
        </authorList>
    </citation>
    <scope>NUCLEOTIDE SEQUENCE</scope>
</reference>
<feature type="region of interest" description="Disordered" evidence="1">
    <location>
        <begin position="1"/>
        <end position="44"/>
    </location>
</feature>
<accession>A0A811NWJ3</accession>
<gene>
    <name evidence="2" type="ORF">NCGR_LOCUS21104</name>
    <name evidence="3" type="ORF">NCGR_LOCUS21136</name>
</gene>
<protein>
    <submittedName>
        <fullName evidence="2">Uncharacterized protein</fullName>
    </submittedName>
</protein>
<dbReference type="Proteomes" id="UP000604825">
    <property type="component" value="Unassembled WGS sequence"/>
</dbReference>
<dbReference type="AlphaFoldDB" id="A0A811NWJ3"/>
<dbReference type="EMBL" id="CAJGYO010000005">
    <property type="protein sequence ID" value="CAD6231017.1"/>
    <property type="molecule type" value="Genomic_DNA"/>
</dbReference>
<evidence type="ECO:0000313" key="2">
    <source>
        <dbReference type="EMBL" id="CAD6230961.1"/>
    </source>
</evidence>
<keyword evidence="4" id="KW-1185">Reference proteome</keyword>